<feature type="compositionally biased region" description="Basic and acidic residues" evidence="5">
    <location>
        <begin position="504"/>
        <end position="522"/>
    </location>
</feature>
<keyword evidence="3 7" id="KW-0689">Ribosomal protein</keyword>
<sequence>MRSPAEFLSVPFSEAILHGEFGDHSGGTGGGSGPRYALTLTPTELHIQRLVPRPQDDRRTVVSLSDVVGCHVMRRKASPARGGGAEEGEGPAYFSLYSYPVKKRRMGGGRCRQRVVRTFRVDSAARVSENRSVAEKWMTAVLCLLRGVINGLMARGDWKQAIQTPVGILPCGSGNALAGAINHNAGGGVCPMDLVSITMSTSITAKHPGENTEREPERLASEEEEAGSASSGRGVHRRLFSFLSVAWGFVSDVDIESERYRGLGSARFTMGTLVRLASLRSYRGRLSYLPQSATSLSSLSLPPLAQLQQQPPRRPLSRSITEGLGACSRLPLHRTVSDMGLSEERNLLKRNTPSALSPVPGCLQEVVQPACAPPSDGTPTEQAASSCFAEGVPSISEAASPDAGHPYKTAPTQEMPASLAPPIPSPSPSPSSSHHYLTSAFTFDLPVSDDQNSTPVLNQQSESGSRARAGERAAQSNGTVDHAEQQSTFLARTMDALGSVTQERGVKSDPGQRNHFPPRAEDETGPVDGLLQPLDRPVPKNWVTLEGDFVLVLALYQSHLGADLFAAPQARFDDGTIHLSFVRAGISRGVLLRLFLAMERGTHQEIESPFVSHIQTRAFRLEPLSHRGTLTVDGELVPYGSLQAQLYRFLARRSNASFNKVVLKRLFMSRTNRPPLSLSRLIRKMKLTGRENKTAVIVGTITDDVRIQDIPKLKASLPKTQHQVCALRVTDGARNRILKSGGQIMTFDQLALATPKGHGTVLLSGPRKGREVYRHFGKAPGTPHSHTKPYIRSKGRKFERARGRRASRGYKN</sequence>
<keyword evidence="4" id="KW-0687">Ribonucleoprotein</keyword>
<gene>
    <name evidence="7" type="ORF">EOD39_20348</name>
</gene>
<feature type="region of interest" description="Disordered" evidence="5">
    <location>
        <begin position="396"/>
        <end position="483"/>
    </location>
</feature>
<dbReference type="InterPro" id="IPR016064">
    <property type="entry name" value="NAD/diacylglycerol_kinase_sf"/>
</dbReference>
<dbReference type="InterPro" id="IPR001206">
    <property type="entry name" value="Diacylglycerol_kinase_cat_dom"/>
</dbReference>
<feature type="region of interest" description="Disordered" evidence="5">
    <location>
        <begin position="502"/>
        <end position="527"/>
    </location>
</feature>
<dbReference type="PANTHER" id="PTHR10934:SF2">
    <property type="entry name" value="LARGE RIBOSOMAL SUBUNIT PROTEIN EL18"/>
    <property type="match status" value="1"/>
</dbReference>
<evidence type="ECO:0000256" key="4">
    <source>
        <dbReference type="ARBA" id="ARBA00023274"/>
    </source>
</evidence>
<feature type="region of interest" description="Disordered" evidence="5">
    <location>
        <begin position="776"/>
        <end position="812"/>
    </location>
</feature>
<dbReference type="GO" id="GO:0003735">
    <property type="term" value="F:structural constituent of ribosome"/>
    <property type="evidence" value="ECO:0007669"/>
    <property type="project" value="InterPro"/>
</dbReference>
<accession>A0A444UVN8</accession>
<dbReference type="Proteomes" id="UP000289886">
    <property type="component" value="Unassembled WGS sequence"/>
</dbReference>
<evidence type="ECO:0000256" key="5">
    <source>
        <dbReference type="SAM" id="MobiDB-lite"/>
    </source>
</evidence>
<reference evidence="7 8" key="1">
    <citation type="submission" date="2019-01" db="EMBL/GenBank/DDBJ databases">
        <title>Draft Genome and Complete Hox-Cluster Characterization of the Sterlet Sturgeon (Acipenser ruthenus).</title>
        <authorList>
            <person name="Wei Q."/>
        </authorList>
    </citation>
    <scope>NUCLEOTIDE SEQUENCE [LARGE SCALE GENOMIC DNA]</scope>
    <source>
        <strain evidence="7">WHYD16114868_AA</strain>
        <tissue evidence="7">Blood</tissue>
    </source>
</reference>
<protein>
    <submittedName>
        <fullName evidence="7">60S ribosomal protein L18</fullName>
    </submittedName>
</protein>
<feature type="compositionally biased region" description="Basic and acidic residues" evidence="5">
    <location>
        <begin position="207"/>
        <end position="221"/>
    </location>
</feature>
<comment type="subunit">
    <text evidence="2">Component of the large ribosomal subunit.</text>
</comment>
<comment type="caution">
    <text evidence="7">The sequence shown here is derived from an EMBL/GenBank/DDBJ whole genome shotgun (WGS) entry which is preliminary data.</text>
</comment>
<dbReference type="PROSITE" id="PS01106">
    <property type="entry name" value="RIBOSOMAL_L18E"/>
    <property type="match status" value="1"/>
</dbReference>
<dbReference type="FunFam" id="3.100.10.10:FF:000001">
    <property type="entry name" value="60S ribosomal protein L18"/>
    <property type="match status" value="1"/>
</dbReference>
<dbReference type="InterPro" id="IPR021132">
    <property type="entry name" value="Ribosomal_eL18/eL18-A/B/_CS"/>
</dbReference>
<evidence type="ECO:0000313" key="8">
    <source>
        <dbReference type="Proteomes" id="UP000289886"/>
    </source>
</evidence>
<name>A0A444UVN8_ACIRT</name>
<dbReference type="Pfam" id="PF17135">
    <property type="entry name" value="Ribosomal_L18"/>
    <property type="match status" value="1"/>
</dbReference>
<feature type="compositionally biased region" description="Polar residues" evidence="5">
    <location>
        <begin position="449"/>
        <end position="460"/>
    </location>
</feature>
<evidence type="ECO:0000256" key="1">
    <source>
        <dbReference type="ARBA" id="ARBA00006815"/>
    </source>
</evidence>
<dbReference type="SUPFAM" id="SSF52080">
    <property type="entry name" value="Ribosomal proteins L15p and L18e"/>
    <property type="match status" value="1"/>
</dbReference>
<evidence type="ECO:0000256" key="2">
    <source>
        <dbReference type="ARBA" id="ARBA00011133"/>
    </source>
</evidence>
<organism evidence="7 8">
    <name type="scientific">Acipenser ruthenus</name>
    <name type="common">Sterlet sturgeon</name>
    <dbReference type="NCBI Taxonomy" id="7906"/>
    <lineage>
        <taxon>Eukaryota</taxon>
        <taxon>Metazoa</taxon>
        <taxon>Chordata</taxon>
        <taxon>Craniata</taxon>
        <taxon>Vertebrata</taxon>
        <taxon>Euteleostomi</taxon>
        <taxon>Actinopterygii</taxon>
        <taxon>Chondrostei</taxon>
        <taxon>Acipenseriformes</taxon>
        <taxon>Acipenseridae</taxon>
        <taxon>Acipenser</taxon>
    </lineage>
</organism>
<evidence type="ECO:0000256" key="3">
    <source>
        <dbReference type="ARBA" id="ARBA00022980"/>
    </source>
</evidence>
<dbReference type="InterPro" id="IPR017438">
    <property type="entry name" value="ATP-NAD_kinase_N"/>
</dbReference>
<dbReference type="GO" id="GO:0022625">
    <property type="term" value="C:cytosolic large ribosomal subunit"/>
    <property type="evidence" value="ECO:0007669"/>
    <property type="project" value="TreeGrafter"/>
</dbReference>
<dbReference type="Gene3D" id="3.100.10.10">
    <property type="match status" value="1"/>
</dbReference>
<evidence type="ECO:0000259" key="6">
    <source>
        <dbReference type="PROSITE" id="PS50146"/>
    </source>
</evidence>
<dbReference type="InterPro" id="IPR036227">
    <property type="entry name" value="Ribosomal_uL15/eL18_sf"/>
</dbReference>
<dbReference type="PROSITE" id="PS50146">
    <property type="entry name" value="DAGK"/>
    <property type="match status" value="1"/>
</dbReference>
<proteinExistence type="inferred from homology"/>
<dbReference type="GO" id="GO:0003723">
    <property type="term" value="F:RNA binding"/>
    <property type="evidence" value="ECO:0007669"/>
    <property type="project" value="TreeGrafter"/>
</dbReference>
<dbReference type="GO" id="GO:0016301">
    <property type="term" value="F:kinase activity"/>
    <property type="evidence" value="ECO:0007669"/>
    <property type="project" value="InterPro"/>
</dbReference>
<feature type="region of interest" description="Disordered" evidence="5">
    <location>
        <begin position="202"/>
        <end position="230"/>
    </location>
</feature>
<dbReference type="Gene3D" id="2.60.200.40">
    <property type="match status" value="2"/>
</dbReference>
<dbReference type="InterPro" id="IPR000039">
    <property type="entry name" value="Ribosomal_eL18"/>
</dbReference>
<dbReference type="SUPFAM" id="SSF111331">
    <property type="entry name" value="NAD kinase/diacylglycerol kinase-like"/>
    <property type="match status" value="1"/>
</dbReference>
<evidence type="ECO:0000313" key="7">
    <source>
        <dbReference type="EMBL" id="RXM92236.1"/>
    </source>
</evidence>
<dbReference type="EMBL" id="SCEB01006711">
    <property type="protein sequence ID" value="RXM92236.1"/>
    <property type="molecule type" value="Genomic_DNA"/>
</dbReference>
<feature type="compositionally biased region" description="Basic residues" evidence="5">
    <location>
        <begin position="785"/>
        <end position="795"/>
    </location>
</feature>
<dbReference type="InterPro" id="IPR021131">
    <property type="entry name" value="Ribosomal_uL15/eL18"/>
</dbReference>
<feature type="compositionally biased region" description="Pro residues" evidence="5">
    <location>
        <begin position="419"/>
        <end position="429"/>
    </location>
</feature>
<feature type="domain" description="DAGKc" evidence="6">
    <location>
        <begin position="144"/>
        <end position="182"/>
    </location>
</feature>
<dbReference type="Gene3D" id="3.40.50.10330">
    <property type="entry name" value="Probable inorganic polyphosphate/atp-NAD kinase, domain 1"/>
    <property type="match status" value="1"/>
</dbReference>
<feature type="compositionally biased region" description="Basic residues" evidence="5">
    <location>
        <begin position="802"/>
        <end position="812"/>
    </location>
</feature>
<dbReference type="GO" id="GO:0006412">
    <property type="term" value="P:translation"/>
    <property type="evidence" value="ECO:0007669"/>
    <property type="project" value="InterPro"/>
</dbReference>
<dbReference type="AlphaFoldDB" id="A0A444UVN8"/>
<keyword evidence="8" id="KW-1185">Reference proteome</keyword>
<comment type="similarity">
    <text evidence="1">Belongs to the eukaryotic ribosomal protein eL18 family.</text>
</comment>
<dbReference type="PANTHER" id="PTHR10934">
    <property type="entry name" value="60S RIBOSOMAL PROTEIN L18"/>
    <property type="match status" value="1"/>
</dbReference>